<evidence type="ECO:0000313" key="1">
    <source>
        <dbReference type="EMBL" id="GIX80935.1"/>
    </source>
</evidence>
<sequence length="90" mass="10042">MLVRNPPKQHQTTSFASCLEHPPLGKSPSCSFAGSIPWFVTPCYKCHHPGTTRTFLFPERGAFIIRQGVLMRSSEIFSRGRSFGVSAESR</sequence>
<name>A0AAV4N7Y9_9ARAC</name>
<accession>A0AAV4N7Y9</accession>
<gene>
    <name evidence="1" type="ORF">CDAR_29481</name>
</gene>
<keyword evidence="2" id="KW-1185">Reference proteome</keyword>
<organism evidence="1 2">
    <name type="scientific">Caerostris darwini</name>
    <dbReference type="NCBI Taxonomy" id="1538125"/>
    <lineage>
        <taxon>Eukaryota</taxon>
        <taxon>Metazoa</taxon>
        <taxon>Ecdysozoa</taxon>
        <taxon>Arthropoda</taxon>
        <taxon>Chelicerata</taxon>
        <taxon>Arachnida</taxon>
        <taxon>Araneae</taxon>
        <taxon>Araneomorphae</taxon>
        <taxon>Entelegynae</taxon>
        <taxon>Araneoidea</taxon>
        <taxon>Araneidae</taxon>
        <taxon>Caerostris</taxon>
    </lineage>
</organism>
<evidence type="ECO:0000313" key="2">
    <source>
        <dbReference type="Proteomes" id="UP001054837"/>
    </source>
</evidence>
<dbReference type="AlphaFoldDB" id="A0AAV4N7Y9"/>
<reference evidence="1 2" key="1">
    <citation type="submission" date="2021-06" db="EMBL/GenBank/DDBJ databases">
        <title>Caerostris darwini draft genome.</title>
        <authorList>
            <person name="Kono N."/>
            <person name="Arakawa K."/>
        </authorList>
    </citation>
    <scope>NUCLEOTIDE SEQUENCE [LARGE SCALE GENOMIC DNA]</scope>
</reference>
<proteinExistence type="predicted"/>
<dbReference type="EMBL" id="BPLQ01001339">
    <property type="protein sequence ID" value="GIX80935.1"/>
    <property type="molecule type" value="Genomic_DNA"/>
</dbReference>
<comment type="caution">
    <text evidence="1">The sequence shown here is derived from an EMBL/GenBank/DDBJ whole genome shotgun (WGS) entry which is preliminary data.</text>
</comment>
<dbReference type="Proteomes" id="UP001054837">
    <property type="component" value="Unassembled WGS sequence"/>
</dbReference>
<protein>
    <submittedName>
        <fullName evidence="1">Uncharacterized protein</fullName>
    </submittedName>
</protein>